<dbReference type="SUPFAM" id="SSF52016">
    <property type="entry name" value="LeuD/IlvD-like"/>
    <property type="match status" value="1"/>
</dbReference>
<dbReference type="InterPro" id="IPR001680">
    <property type="entry name" value="WD40_rpt"/>
</dbReference>
<evidence type="ECO:0000313" key="14">
    <source>
        <dbReference type="EMBL" id="KUM63307.1"/>
    </source>
</evidence>
<evidence type="ECO:0000259" key="10">
    <source>
        <dbReference type="Pfam" id="PF12341"/>
    </source>
</evidence>
<evidence type="ECO:0000259" key="13">
    <source>
        <dbReference type="Pfam" id="PF24877"/>
    </source>
</evidence>
<dbReference type="Pfam" id="PF00920">
    <property type="entry name" value="ILVD_EDD_N"/>
    <property type="match status" value="1"/>
</dbReference>
<organism evidence="14 15">
    <name type="scientific">Penicillium freii</name>
    <dbReference type="NCBI Taxonomy" id="48697"/>
    <lineage>
        <taxon>Eukaryota</taxon>
        <taxon>Fungi</taxon>
        <taxon>Dikarya</taxon>
        <taxon>Ascomycota</taxon>
        <taxon>Pezizomycotina</taxon>
        <taxon>Eurotiomycetes</taxon>
        <taxon>Eurotiomycetidae</taxon>
        <taxon>Eurotiales</taxon>
        <taxon>Aspergillaceae</taxon>
        <taxon>Penicillium</taxon>
    </lineage>
</organism>
<dbReference type="Proteomes" id="UP000055045">
    <property type="component" value="Unassembled WGS sequence"/>
</dbReference>
<dbReference type="SUPFAM" id="SSF50978">
    <property type="entry name" value="WD40 repeat-like"/>
    <property type="match status" value="1"/>
</dbReference>
<gene>
    <name evidence="14" type="ORF">ACN42_g3790</name>
</gene>
<dbReference type="GO" id="GO:0051536">
    <property type="term" value="F:iron-sulfur cluster binding"/>
    <property type="evidence" value="ECO:0007669"/>
    <property type="project" value="UniProtKB-KW"/>
</dbReference>
<dbReference type="Pfam" id="PF12341">
    <property type="entry name" value="Mcl1_mid"/>
    <property type="match status" value="1"/>
</dbReference>
<proteinExistence type="inferred from homology"/>
<feature type="domain" description="WDHD1/CFT4 helical bundle" evidence="11">
    <location>
        <begin position="1353"/>
        <end position="1457"/>
    </location>
</feature>
<dbReference type="PROSITE" id="PS00886">
    <property type="entry name" value="ILVD_EDD_1"/>
    <property type="match status" value="1"/>
</dbReference>
<dbReference type="InterPro" id="IPR057646">
    <property type="entry name" value="WD40_WDHD1_1st"/>
</dbReference>
<feature type="domain" description="Dihydroxy-acid/6-phosphogluconate dehydratase C-terminal" evidence="13">
    <location>
        <begin position="383"/>
        <end position="585"/>
    </location>
</feature>
<dbReference type="InterPro" id="IPR015943">
    <property type="entry name" value="WD40/YVTN_repeat-like_dom_sf"/>
</dbReference>
<dbReference type="InterPro" id="IPR022100">
    <property type="entry name" value="WDHD1/CFT4_beta-prop_2nd"/>
</dbReference>
<comment type="similarity">
    <text evidence="1">Belongs to the IlvD/Edd family.</text>
</comment>
<evidence type="ECO:0000256" key="2">
    <source>
        <dbReference type="ARBA" id="ARBA00022574"/>
    </source>
</evidence>
<keyword evidence="15" id="KW-1185">Reference proteome</keyword>
<dbReference type="PANTHER" id="PTHR43183:SF1">
    <property type="entry name" value="HYPOTHETICAL DIHYDROXY-ACID DEHYDRATASE (EUROFUNG)-RELATED"/>
    <property type="match status" value="1"/>
</dbReference>
<evidence type="ECO:0000256" key="1">
    <source>
        <dbReference type="ARBA" id="ARBA00006486"/>
    </source>
</evidence>
<feature type="repeat" description="WD" evidence="8">
    <location>
        <begin position="638"/>
        <end position="679"/>
    </location>
</feature>
<keyword evidence="7" id="KW-0456">Lyase</keyword>
<evidence type="ECO:0000256" key="3">
    <source>
        <dbReference type="ARBA" id="ARBA00022723"/>
    </source>
</evidence>
<protein>
    <submittedName>
        <fullName evidence="14">Uncharacterized protein</fullName>
    </submittedName>
</protein>
<dbReference type="InterPro" id="IPR048591">
    <property type="entry name" value="WDHD1/CFT4_hel"/>
</dbReference>
<dbReference type="Gene3D" id="3.50.30.80">
    <property type="entry name" value="IlvD/EDD C-terminal domain-like"/>
    <property type="match status" value="1"/>
</dbReference>
<feature type="domain" description="Dihydroxy-acid/6-phosphogluconate dehydratase N-terminal" evidence="9">
    <location>
        <begin position="55"/>
        <end position="368"/>
    </location>
</feature>
<dbReference type="PROSITE" id="PS50294">
    <property type="entry name" value="WD_REPEATS_REGION"/>
    <property type="match status" value="1"/>
</dbReference>
<dbReference type="InterPro" id="IPR000581">
    <property type="entry name" value="ILV_EDD_N"/>
</dbReference>
<dbReference type="Gene3D" id="2.130.10.10">
    <property type="entry name" value="YVTN repeat-like/Quinoprotein amine dehydrogenase"/>
    <property type="match status" value="2"/>
</dbReference>
<dbReference type="PANTHER" id="PTHR43183">
    <property type="entry name" value="HYPOTHETICAL DIHYDROXYACID DEHYDRATASE (EUROFUNG)-RELATED"/>
    <property type="match status" value="1"/>
</dbReference>
<keyword evidence="2 8" id="KW-0853">WD repeat</keyword>
<evidence type="ECO:0000256" key="8">
    <source>
        <dbReference type="PROSITE-ProRule" id="PRU00221"/>
    </source>
</evidence>
<dbReference type="SUPFAM" id="SSF143975">
    <property type="entry name" value="IlvD/EDD N-terminal domain-like"/>
    <property type="match status" value="1"/>
</dbReference>
<evidence type="ECO:0000256" key="7">
    <source>
        <dbReference type="ARBA" id="ARBA00023239"/>
    </source>
</evidence>
<dbReference type="InterPro" id="IPR056740">
    <property type="entry name" value="ILV_EDD_C"/>
</dbReference>
<evidence type="ECO:0000256" key="4">
    <source>
        <dbReference type="ARBA" id="ARBA00022737"/>
    </source>
</evidence>
<sequence>MDRQSPNGDYDLTTPITSTSGLRQGLTSYGDAHFSLFLRKVFIKALGYSEDALSRPIVGIINTFSGFNPCHANVPQLIEAAKRGVQLNGGLAIEFPTISVAESFSHPTSMFLRNLMSMDTEEMIRAQPLDACIMIGGCDKTVPAQLMGGISANKPILPLITGPMMPGSHRGQRIGACTDCRNNWAAFRAGEIDVEEISAINEELAPTIGTCGVMGTASTMACVTAALGMMPLRGATAPAVSSARLRIAEETGANAVAIAKSKRKPQEILTKESFWNAITVLQAIGGSTNAVVHLLAIANRHPELQGVITLDTIEEIGRMTPLLIDLKPSGDNYMNDFHNAGGMMALLQVLRPLLHLSAVTITGQTLGEVLDASQSKQLSFSQQIIRPMSDPLFPASSLAVLRGNLAPGGAVLKASASKYRHLLSHTGPAVVFENSADLAQRIDDPNLVVTKDSVLVLKNIGPVGNPGMPEAGLIPIPRKLAEAGVQDMLRLSDGRMSGTAGGTIILHISPEAALPESPFGVVETGDLIICDIETRKLHLEVSEAVLQTRIEKRRQSLVGETQARKQRRGYRGLYERSVNQAQEGADFDFLTAGDPWPFAIHQIKIENDAPDFLVATCLNYLRRVSFAMSSDPLRPRGRPAHTPGTTILAYTPDGRRIITGGSNSAIRIYTVGEDGEPKTIDEGVDAHFGIGATNRSFIMGAEDGTVWKYDIMSGKMQNLLVRCALPVRDIAVTRDGEWVAVASDELTVKIVKVDDMTQVKYLREQSKATKHVTFDPSGRYATVSGTDGILYIYSMHEEEPELVRKLDGVIRRLESDAEATSRAVWHPDGTAFASAEATRDISIYSTSEWKKEKTFAGGHSGDITALSWAPNGSLLASAAADGYIVLWEAKTQKILQRYDFGNVMNLSWHPTKNSLSFTTSDGELFIYDNFVPKDHESLLQKPLQAAPILPGPLGEISNNVGRTTLTERSKEAIQRAARRGTPDSLDDILGGDDQMMDFVEDDDGAGYADEELNLYGKRPNDHLDDLGGTSNKRLYAGFEKPKAHPPLQPGSTPWAGSRRYLCLNLTGAVWTVDQETHHTVTVEFYDREAHRDFHFTDPYMYDKACLNDNGTLFANNPSDGSRTTIFYRPHETWTTRADWRTELPEGEQIRALALSDSYIVAVTSKDYVRVYTLFGTPFKVYRQKSQAVTCAAWRDYIMSIGNGPIGVDGHATLRYTVENVKRDEICQNEDTVAIPEGASLQSVFFSDNGDPCIYDSTGVLLVLQHWRTPGQARWVPLLDTKQMARLAGGRKEETYWPVAVAQDKFHCIILKGGDKNPYFPRPLLSEFDFQVPVASALPKDSSESEDTAAEGARFEESFVRGNVLLSLFRDLLSSTNATASQRSDLSRRELDLDKNLLQMLAIECREGEERGMKALELVALMTDRNGKMLEAAAKIAQRYGRGVLEDKIRDLAERRVMGMGDDDELA</sequence>
<comment type="caution">
    <text evidence="14">The sequence shown here is derived from an EMBL/GenBank/DDBJ whole genome shotgun (WGS) entry which is preliminary data.</text>
</comment>
<feature type="domain" description="WDHD1/CFT4 second beta-propeller" evidence="10">
    <location>
        <begin position="1046"/>
        <end position="1333"/>
    </location>
</feature>
<feature type="domain" description="WDHD1 first WD40" evidence="12">
    <location>
        <begin position="638"/>
        <end position="924"/>
    </location>
</feature>
<evidence type="ECO:0000256" key="5">
    <source>
        <dbReference type="ARBA" id="ARBA00023004"/>
    </source>
</evidence>
<evidence type="ECO:0000256" key="6">
    <source>
        <dbReference type="ARBA" id="ARBA00023014"/>
    </source>
</evidence>
<dbReference type="InterPro" id="IPR037237">
    <property type="entry name" value="IlvD/EDD_N"/>
</dbReference>
<evidence type="ECO:0000259" key="9">
    <source>
        <dbReference type="Pfam" id="PF00920"/>
    </source>
</evidence>
<dbReference type="InterPro" id="IPR052352">
    <property type="entry name" value="Sugar_Degrad_Dehydratases"/>
</dbReference>
<feature type="repeat" description="WD" evidence="8">
    <location>
        <begin position="856"/>
        <end position="897"/>
    </location>
</feature>
<dbReference type="NCBIfam" id="NF004784">
    <property type="entry name" value="PRK06131.1"/>
    <property type="match status" value="1"/>
</dbReference>
<reference evidence="14 15" key="1">
    <citation type="submission" date="2015-10" db="EMBL/GenBank/DDBJ databases">
        <title>Genome sequencing of Penicillium freii.</title>
        <authorList>
            <person name="Nguyen H.D."/>
            <person name="Visagie C.M."/>
            <person name="Seifert K.A."/>
        </authorList>
    </citation>
    <scope>NUCLEOTIDE SEQUENCE [LARGE SCALE GENOMIC DNA]</scope>
    <source>
        <strain evidence="14 15">DAOM 242723</strain>
    </source>
</reference>
<accession>A0A124GS48</accession>
<dbReference type="Pfam" id="PF24817">
    <property type="entry name" value="WD40_WDHD1_1st"/>
    <property type="match status" value="1"/>
</dbReference>
<evidence type="ECO:0000259" key="11">
    <source>
        <dbReference type="Pfam" id="PF20946"/>
    </source>
</evidence>
<dbReference type="EMBL" id="LLXE01000076">
    <property type="protein sequence ID" value="KUM63307.1"/>
    <property type="molecule type" value="Genomic_DNA"/>
</dbReference>
<dbReference type="InterPro" id="IPR019775">
    <property type="entry name" value="WD40_repeat_CS"/>
</dbReference>
<keyword evidence="3" id="KW-0479">Metal-binding</keyword>
<dbReference type="GO" id="GO:0016836">
    <property type="term" value="F:hydro-lyase activity"/>
    <property type="evidence" value="ECO:0007669"/>
    <property type="project" value="UniProtKB-ARBA"/>
</dbReference>
<dbReference type="PROSITE" id="PS50082">
    <property type="entry name" value="WD_REPEATS_2"/>
    <property type="match status" value="2"/>
</dbReference>
<evidence type="ECO:0000259" key="12">
    <source>
        <dbReference type="Pfam" id="PF24817"/>
    </source>
</evidence>
<evidence type="ECO:0000313" key="15">
    <source>
        <dbReference type="Proteomes" id="UP000055045"/>
    </source>
</evidence>
<dbReference type="Pfam" id="PF24877">
    <property type="entry name" value="ILV_EDD_C"/>
    <property type="match status" value="1"/>
</dbReference>
<keyword evidence="4" id="KW-0677">Repeat</keyword>
<dbReference type="InterPro" id="IPR020558">
    <property type="entry name" value="DiOHA_6PGluconate_deHydtase_CS"/>
</dbReference>
<dbReference type="InterPro" id="IPR042096">
    <property type="entry name" value="Dihydro-acid_dehy_C"/>
</dbReference>
<dbReference type="STRING" id="48697.A0A124GS48"/>
<keyword evidence="5" id="KW-0408">Iron</keyword>
<dbReference type="SMART" id="SM00320">
    <property type="entry name" value="WD40"/>
    <property type="match status" value="6"/>
</dbReference>
<keyword evidence="6" id="KW-0411">Iron-sulfur</keyword>
<dbReference type="GO" id="GO:0046872">
    <property type="term" value="F:metal ion binding"/>
    <property type="evidence" value="ECO:0007669"/>
    <property type="project" value="UniProtKB-KW"/>
</dbReference>
<dbReference type="Pfam" id="PF20946">
    <property type="entry name" value="Ctf4_C"/>
    <property type="match status" value="1"/>
</dbReference>
<dbReference type="InterPro" id="IPR036322">
    <property type="entry name" value="WD40_repeat_dom_sf"/>
</dbReference>
<name>A0A124GS48_PENFR</name>
<dbReference type="PROSITE" id="PS00678">
    <property type="entry name" value="WD_REPEATS_1"/>
    <property type="match status" value="1"/>
</dbReference>